<keyword evidence="3" id="KW-1185">Reference proteome</keyword>
<dbReference type="SUPFAM" id="SSF141868">
    <property type="entry name" value="EAL domain-like"/>
    <property type="match status" value="1"/>
</dbReference>
<comment type="caution">
    <text evidence="2">The sequence shown here is derived from an EMBL/GenBank/DDBJ whole genome shotgun (WGS) entry which is preliminary data.</text>
</comment>
<dbReference type="AlphaFoldDB" id="A0A069PPZ8"/>
<sequence>MLAQHHAADAIVKRGAEIVRGIMYLASCFSLRIIADSVETETQHRALCGIGIPSSQGGFQHRALRAEQFESAMARLGQDASIR</sequence>
<dbReference type="EMBL" id="JFHC01000022">
    <property type="protein sequence ID" value="KDR41954.1"/>
    <property type="molecule type" value="Genomic_DNA"/>
</dbReference>
<dbReference type="Gene3D" id="3.20.20.450">
    <property type="entry name" value="EAL domain"/>
    <property type="match status" value="1"/>
</dbReference>
<evidence type="ECO:0000313" key="3">
    <source>
        <dbReference type="Proteomes" id="UP000027466"/>
    </source>
</evidence>
<protein>
    <recommendedName>
        <fullName evidence="1">EAL domain-containing protein</fullName>
    </recommendedName>
</protein>
<evidence type="ECO:0000259" key="1">
    <source>
        <dbReference type="PROSITE" id="PS50883"/>
    </source>
</evidence>
<organism evidence="2 3">
    <name type="scientific">Caballeronia glathei</name>
    <dbReference type="NCBI Taxonomy" id="60547"/>
    <lineage>
        <taxon>Bacteria</taxon>
        <taxon>Pseudomonadati</taxon>
        <taxon>Pseudomonadota</taxon>
        <taxon>Betaproteobacteria</taxon>
        <taxon>Burkholderiales</taxon>
        <taxon>Burkholderiaceae</taxon>
        <taxon>Caballeronia</taxon>
    </lineage>
</organism>
<accession>A0A069PPZ8</accession>
<evidence type="ECO:0000313" key="2">
    <source>
        <dbReference type="EMBL" id="KDR41954.1"/>
    </source>
</evidence>
<dbReference type="InterPro" id="IPR035919">
    <property type="entry name" value="EAL_sf"/>
</dbReference>
<reference evidence="2 3" key="1">
    <citation type="submission" date="2014-03" db="EMBL/GenBank/DDBJ databases">
        <title>Draft Genome Sequences of Four Burkholderia Strains.</title>
        <authorList>
            <person name="Liu X.Y."/>
            <person name="Li C.X."/>
            <person name="Xu J.H."/>
        </authorList>
    </citation>
    <scope>NUCLEOTIDE SEQUENCE [LARGE SCALE GENOMIC DNA]</scope>
    <source>
        <strain evidence="2 3">DSM 50014</strain>
    </source>
</reference>
<gene>
    <name evidence="2" type="ORF">BG61_14225</name>
</gene>
<dbReference type="InterPro" id="IPR001633">
    <property type="entry name" value="EAL_dom"/>
</dbReference>
<proteinExistence type="predicted"/>
<dbReference type="Proteomes" id="UP000027466">
    <property type="component" value="Unassembled WGS sequence"/>
</dbReference>
<feature type="domain" description="EAL" evidence="1">
    <location>
        <begin position="1"/>
        <end position="77"/>
    </location>
</feature>
<dbReference type="PROSITE" id="PS50883">
    <property type="entry name" value="EAL"/>
    <property type="match status" value="1"/>
</dbReference>
<name>A0A069PPZ8_9BURK</name>